<dbReference type="Proteomes" id="UP000886653">
    <property type="component" value="Unassembled WGS sequence"/>
</dbReference>
<evidence type="ECO:0000313" key="2">
    <source>
        <dbReference type="Proteomes" id="UP000886653"/>
    </source>
</evidence>
<accession>A0A9P6NHR7</accession>
<name>A0A9P6NHR7_9BASI</name>
<proteinExistence type="predicted"/>
<keyword evidence="2" id="KW-1185">Reference proteome</keyword>
<protein>
    <submittedName>
        <fullName evidence="1">Uncharacterized protein</fullName>
    </submittedName>
</protein>
<organism evidence="1 2">
    <name type="scientific">Cronartium quercuum f. sp. fusiforme G11</name>
    <dbReference type="NCBI Taxonomy" id="708437"/>
    <lineage>
        <taxon>Eukaryota</taxon>
        <taxon>Fungi</taxon>
        <taxon>Dikarya</taxon>
        <taxon>Basidiomycota</taxon>
        <taxon>Pucciniomycotina</taxon>
        <taxon>Pucciniomycetes</taxon>
        <taxon>Pucciniales</taxon>
        <taxon>Coleosporiaceae</taxon>
        <taxon>Cronartium</taxon>
    </lineage>
</organism>
<sequence length="164" mass="18682">MACHTEELKVKPEARAMISTLKMKHHSPTSELLSADKLYRVAVTSKSHFGYVERSQSLKPLQGRKPFLNEKLRASPWSDWFYMAAFCCLTHIIEVKKAFAEVKEMASLGVPPTLRHVRTQWRSFGQATGRNSYLQIPSVWVGFTSPRHKLSFLAYEFLSSSSTS</sequence>
<dbReference type="EMBL" id="MU167308">
    <property type="protein sequence ID" value="KAG0143870.1"/>
    <property type="molecule type" value="Genomic_DNA"/>
</dbReference>
<gene>
    <name evidence="1" type="ORF">CROQUDRAFT_95724</name>
</gene>
<comment type="caution">
    <text evidence="1">The sequence shown here is derived from an EMBL/GenBank/DDBJ whole genome shotgun (WGS) entry which is preliminary data.</text>
</comment>
<reference evidence="1" key="1">
    <citation type="submission" date="2013-11" db="EMBL/GenBank/DDBJ databases">
        <title>Genome sequence of the fusiform rust pathogen reveals effectors for host alternation and coevolution with pine.</title>
        <authorList>
            <consortium name="DOE Joint Genome Institute"/>
            <person name="Smith K."/>
            <person name="Pendleton A."/>
            <person name="Kubisiak T."/>
            <person name="Anderson C."/>
            <person name="Salamov A."/>
            <person name="Aerts A."/>
            <person name="Riley R."/>
            <person name="Clum A."/>
            <person name="Lindquist E."/>
            <person name="Ence D."/>
            <person name="Campbell M."/>
            <person name="Kronenberg Z."/>
            <person name="Feau N."/>
            <person name="Dhillon B."/>
            <person name="Hamelin R."/>
            <person name="Burleigh J."/>
            <person name="Smith J."/>
            <person name="Yandell M."/>
            <person name="Nelson C."/>
            <person name="Grigoriev I."/>
            <person name="Davis J."/>
        </authorList>
    </citation>
    <scope>NUCLEOTIDE SEQUENCE</scope>
    <source>
        <strain evidence="1">G11</strain>
    </source>
</reference>
<evidence type="ECO:0000313" key="1">
    <source>
        <dbReference type="EMBL" id="KAG0143870.1"/>
    </source>
</evidence>
<dbReference type="AlphaFoldDB" id="A0A9P6NHR7"/>